<dbReference type="Pfam" id="PF24520">
    <property type="entry name" value="ARM_KNTC1_1st"/>
    <property type="match status" value="1"/>
</dbReference>
<comment type="caution">
    <text evidence="6">The sequence shown here is derived from an EMBL/GenBank/DDBJ whole genome shotgun (WGS) entry which is preliminary data.</text>
</comment>
<proteinExistence type="predicted"/>
<dbReference type="InterPro" id="IPR052802">
    <property type="entry name" value="KNTC1"/>
</dbReference>
<dbReference type="Pfam" id="PF24506">
    <property type="entry name" value="KNTC1_N"/>
    <property type="match status" value="1"/>
</dbReference>
<dbReference type="Pfam" id="PF24515">
    <property type="entry name" value="ARM_KNTC1_3rd"/>
    <property type="match status" value="1"/>
</dbReference>
<dbReference type="PANTHER" id="PTHR15688">
    <property type="entry name" value="KINETOCHORE-ASSOCIATED PROTEIN 1"/>
    <property type="match status" value="1"/>
</dbReference>
<reference evidence="6" key="1">
    <citation type="submission" date="2020-07" db="EMBL/GenBank/DDBJ databases">
        <title>Multicomponent nature underlies the extraordinary mechanical properties of spider dragline silk.</title>
        <authorList>
            <person name="Kono N."/>
            <person name="Nakamura H."/>
            <person name="Mori M."/>
            <person name="Yoshida Y."/>
            <person name="Ohtoshi R."/>
            <person name="Malay A.D."/>
            <person name="Moran D.A.P."/>
            <person name="Tomita M."/>
            <person name="Numata K."/>
            <person name="Arakawa K."/>
        </authorList>
    </citation>
    <scope>NUCLEOTIDE SEQUENCE</scope>
</reference>
<name>A0A8X6G226_TRICU</name>
<dbReference type="GO" id="GO:0005737">
    <property type="term" value="C:cytoplasm"/>
    <property type="evidence" value="ECO:0007669"/>
    <property type="project" value="TreeGrafter"/>
</dbReference>
<dbReference type="OrthoDB" id="343783at2759"/>
<accession>A0A8X6G226</accession>
<feature type="domain" description="RZZ complex subunit KNTC1/ROD C-terminal" evidence="1">
    <location>
        <begin position="1534"/>
        <end position="1994"/>
    </location>
</feature>
<dbReference type="InterPro" id="IPR055404">
    <property type="entry name" value="ARM_KNTC1_2nd"/>
</dbReference>
<evidence type="ECO:0000259" key="1">
    <source>
        <dbReference type="Pfam" id="PF10493"/>
    </source>
</evidence>
<feature type="domain" description="KNTC1 third ARM-repeats" evidence="3">
    <location>
        <begin position="1279"/>
        <end position="1479"/>
    </location>
</feature>
<dbReference type="SUPFAM" id="SSF50998">
    <property type="entry name" value="Quinoprotein alcohol dehydrogenase-like"/>
    <property type="match status" value="1"/>
</dbReference>
<evidence type="ECO:0000259" key="3">
    <source>
        <dbReference type="Pfam" id="PF24515"/>
    </source>
</evidence>
<organism evidence="6 7">
    <name type="scientific">Trichonephila clavata</name>
    <name type="common">Joro spider</name>
    <name type="synonym">Nephila clavata</name>
    <dbReference type="NCBI Taxonomy" id="2740835"/>
    <lineage>
        <taxon>Eukaryota</taxon>
        <taxon>Metazoa</taxon>
        <taxon>Ecdysozoa</taxon>
        <taxon>Arthropoda</taxon>
        <taxon>Chelicerata</taxon>
        <taxon>Arachnida</taxon>
        <taxon>Araneae</taxon>
        <taxon>Araneomorphae</taxon>
        <taxon>Entelegynae</taxon>
        <taxon>Araneoidea</taxon>
        <taxon>Nephilidae</taxon>
        <taxon>Trichonephila</taxon>
    </lineage>
</organism>
<dbReference type="Pfam" id="PF24516">
    <property type="entry name" value="ARM_KNTC1_2nd"/>
    <property type="match status" value="1"/>
</dbReference>
<feature type="domain" description="KNTC1 second ARM-repeats" evidence="4">
    <location>
        <begin position="747"/>
        <end position="911"/>
    </location>
</feature>
<keyword evidence="7" id="KW-1185">Reference proteome</keyword>
<sequence length="2035" mass="235132">MGSTGLSSLFQVKTLSLFEYALQVGREFAIYCTSSHLFIVIATHNKVSIYREDSFELLWEFQTNENVCCISLTDDSLILLVAEVSGQFQLFHIPSKTFLWSQKCQKAESSLIINEAFFAIDPVGFLKVYILTTEKIVFEYSNIPVSVLYKEIENRNVQAVFDAVHLKGFDFPALYPKLEIRNIFRIFFDSSSIGLGIQSTADAVDLSFFSAEDIAYWDLETDWEYNPVEENFYSCFDFSEYGNAIKAVNTRDGKYIIFLNEENTLNVMCSLTSTVCKTWNYPDNKSCIVNFVMNETVDPSSFLVTDCKIGLLIELSENSGHIFEIRTFPSFQKIFNIDLLHFVRMVECKPNQDFWYIIDGAITFDDSGQKSLNDFSLKAVFEALPEAKLMNLISQRKFMEAEKLAELSNLNSEVIYKTKINCILNNLSMNKYDGSPKAEMDKMWNELEEAFTFVKDVEFVRSVVLYPLSDASHIKKLFLHVKTWLINHNSMKGIKEITAQVNQGLNKLITYEMLSSSICSCLILKDFLNKDLLSYMISELKVGNINTVFIIWQRHKDELLMSINVEILKEIIAAIQDSVSSKYLIPFLCDDFLPSIFSRNPDSVDMIAEWLIHRVYLIELSEKDCWPENGLALVTGFFKVIEDLHEKKKKGLLSFSASLSLSKINKKIASTESRVGCLAEFSKDLTWLMTLKRDFSCKISLSDFKESKMNVIFVVLDRVNLLDVPKVIEKFARPYAMENDVELDLCLEHYIKHTLETSCFTWWSWDEEPWEERLIAVLECILSVSRWVNAALMIVGRASVPWSEKMQKLVKKGIECDCKRKEEFQMQSKLVGLKEVLLKYGMKSFPINKDINLLYVLINYIFKQNKYGVLEDVKKVLMSVNDQISESNVYYKYLQLALSQNKVDHMIEIFLSLSQDVAVTCASRLLQYIKFYLDDKFLLQNQKELKSNTLYAGIYLIEFLKKSKKYVIEEELLIPFRSLIKLEEEFGICMTFSEITSKLKCKTIIESAICDFLTEERLLTQVNDTTLRKHLPISSNISRLNRLGDILFFEREEIVALLITNCLQEQKYDLVLQLCKEMTISFPTCETAQIFMQVVEHFCINFRSVKVFSFGIMIDTIHHFASMAVTYCKEDLIEEYMQAIHLSSYLSSIKDISGQHSSVIAPEFSVDSFHKWKFYPFYCDEGFQLDCESIIDYVMLLSEEFVKQPDITFAEIIHSQHNGLLEPTKELVGCMTERGYGIAALRTLFYYYHLKIKKLSCAVKIQEVYSSIFLNICSVMVFVVQRALSQRRVDLFFIYNMFSVLPQVSQFSTLKFLLEWSTRDLNRLTVVARIGMELAKFHEKMDELSMFENIYKKAYLLSKSNIKSVNIETILTTSHESNWSVVKDLIYTHHIDLPTVFDCSSAFQLQADTVLILYLNSIFKECEKKYLDCESMDFDISPTLRRAETVIKSIRNEELLYNNFQNLRKKISPYSYDILLFIVEQLHSISADIRTINSGSFEKDVKVLKFLKVYERTSPVTELEQNEWAILHPTNPKLPSVSSKHLPFHFFLKENPHAIINPELTVNTLDVWLKIAVVLRIPEDHLIIMAVKNSVVNYLNRQHSPHILLSPDTRFVNIIHNIIGKIKVLESSVACASWIANKMPPGGNKVWFYTMAVNYAQKWYEQSSDSVVNVYNKLVYLKQESAVERILYKNNLAADEIISLKHTPLQLIEDLIENFTLNIDQSIKACKAALEIGEVLEIDLTQVLWKHVLKWSNISQTTSNNLDETFSCLSPVAKHWEDDDDADEKNTLRLINLLLSLPESIFPSLYQILKDKFEMLQKNTQTRLLFCFVAVFDVVTVAKAVDWDAKILEANLIPLKCGIELQNLNLPYSFQMFNKCSKTELVQNILSGYFNNPKAVVFCIQLCLEYNIWDAAIWEAILQRLTAKFKDYSLQDIIQSTQGHLIHLWHSEAFISAWKCILSEILRMKVSDSSSTMAKLYKTILRCPCISSLDVNFFTDELSLVIQTFDDETMKEMEPITNMSSFVTNLRKIVENHSD</sequence>
<evidence type="ECO:0000259" key="5">
    <source>
        <dbReference type="Pfam" id="PF24520"/>
    </source>
</evidence>
<evidence type="ECO:0000259" key="2">
    <source>
        <dbReference type="Pfam" id="PF24506"/>
    </source>
</evidence>
<dbReference type="Proteomes" id="UP000887116">
    <property type="component" value="Unassembled WGS sequence"/>
</dbReference>
<feature type="domain" description="KNTC1 first ARM-repeats" evidence="5">
    <location>
        <begin position="392"/>
        <end position="631"/>
    </location>
</feature>
<dbReference type="GO" id="GO:0007094">
    <property type="term" value="P:mitotic spindle assembly checkpoint signaling"/>
    <property type="evidence" value="ECO:0007669"/>
    <property type="project" value="TreeGrafter"/>
</dbReference>
<dbReference type="InterPro" id="IPR055405">
    <property type="entry name" value="ARM_KNTC1_3rd"/>
</dbReference>
<dbReference type="InterPro" id="IPR055402">
    <property type="entry name" value="KNTC1_N"/>
</dbReference>
<dbReference type="GO" id="GO:1903394">
    <property type="term" value="P:protein localization to kinetochore involved in kinetochore assembly"/>
    <property type="evidence" value="ECO:0007669"/>
    <property type="project" value="TreeGrafter"/>
</dbReference>
<dbReference type="Pfam" id="PF10493">
    <property type="entry name" value="Rod_C"/>
    <property type="match status" value="1"/>
</dbReference>
<dbReference type="EMBL" id="BMAO01024229">
    <property type="protein sequence ID" value="GFQ93938.1"/>
    <property type="molecule type" value="Genomic_DNA"/>
</dbReference>
<dbReference type="InterPro" id="IPR055403">
    <property type="entry name" value="ARM_KNTC1_1st"/>
</dbReference>
<evidence type="ECO:0000313" key="6">
    <source>
        <dbReference type="EMBL" id="GFQ93938.1"/>
    </source>
</evidence>
<dbReference type="GO" id="GO:0005828">
    <property type="term" value="C:kinetochore microtubule"/>
    <property type="evidence" value="ECO:0007669"/>
    <property type="project" value="TreeGrafter"/>
</dbReference>
<dbReference type="InterPro" id="IPR011047">
    <property type="entry name" value="Quinoprotein_ADH-like_sf"/>
</dbReference>
<dbReference type="PANTHER" id="PTHR15688:SF1">
    <property type="entry name" value="KINETOCHORE-ASSOCIATED PROTEIN 1"/>
    <property type="match status" value="1"/>
</dbReference>
<dbReference type="GO" id="GO:0031267">
    <property type="term" value="F:small GTPase binding"/>
    <property type="evidence" value="ECO:0007669"/>
    <property type="project" value="TreeGrafter"/>
</dbReference>
<feature type="domain" description="KNTC1 N-terminal" evidence="2">
    <location>
        <begin position="7"/>
        <end position="160"/>
    </location>
</feature>
<dbReference type="GO" id="GO:1990423">
    <property type="term" value="C:RZZ complex"/>
    <property type="evidence" value="ECO:0007669"/>
    <property type="project" value="TreeGrafter"/>
</dbReference>
<dbReference type="InterPro" id="IPR019527">
    <property type="entry name" value="RZZ-complex_KNTC1/ROD_C"/>
</dbReference>
<evidence type="ECO:0000313" key="7">
    <source>
        <dbReference type="Proteomes" id="UP000887116"/>
    </source>
</evidence>
<evidence type="ECO:0000259" key="4">
    <source>
        <dbReference type="Pfam" id="PF24516"/>
    </source>
</evidence>
<protein>
    <submittedName>
        <fullName evidence="6">Kinetochore-associated protein 1</fullName>
    </submittedName>
</protein>
<dbReference type="GO" id="GO:0000070">
    <property type="term" value="P:mitotic sister chromatid segregation"/>
    <property type="evidence" value="ECO:0007669"/>
    <property type="project" value="TreeGrafter"/>
</dbReference>
<gene>
    <name evidence="6" type="primary">KNTC1</name>
    <name evidence="6" type="ORF">TNCT_240831</name>
</gene>